<feature type="domain" description="Cation-transporting P-type ATPase N-terminal" evidence="18">
    <location>
        <begin position="2"/>
        <end position="65"/>
    </location>
</feature>
<gene>
    <name evidence="19" type="ORF">DTER00134_LOCUS8584</name>
</gene>
<evidence type="ECO:0000256" key="16">
    <source>
        <dbReference type="ARBA" id="ARBA00071631"/>
    </source>
</evidence>
<keyword evidence="6" id="KW-0597">Phosphoprotein</keyword>
<dbReference type="CDD" id="cd02076">
    <property type="entry name" value="P-type_ATPase_H"/>
    <property type="match status" value="1"/>
</dbReference>
<dbReference type="GO" id="GO:0005524">
    <property type="term" value="F:ATP binding"/>
    <property type="evidence" value="ECO:0007669"/>
    <property type="project" value="UniProtKB-UniRule"/>
</dbReference>
<evidence type="ECO:0000256" key="8">
    <source>
        <dbReference type="ARBA" id="ARBA00022723"/>
    </source>
</evidence>
<dbReference type="NCBIfam" id="TIGR01494">
    <property type="entry name" value="ATPase_P-type"/>
    <property type="match status" value="2"/>
</dbReference>
<evidence type="ECO:0000256" key="13">
    <source>
        <dbReference type="ARBA" id="ARBA00022989"/>
    </source>
</evidence>
<dbReference type="Gene3D" id="3.40.1110.10">
    <property type="entry name" value="Calcium-transporting ATPase, cytoplasmic domain N"/>
    <property type="match status" value="1"/>
</dbReference>
<dbReference type="InterPro" id="IPR023214">
    <property type="entry name" value="HAD_sf"/>
</dbReference>
<dbReference type="InterPro" id="IPR023298">
    <property type="entry name" value="ATPase_P-typ_TM_dom_sf"/>
</dbReference>
<feature type="transmembrane region" description="Helical" evidence="17">
    <location>
        <begin position="222"/>
        <end position="245"/>
    </location>
</feature>
<sequence length="923" mass="99967">MGLTIEPPHDHGLTTQEVEQLQKEWGLNHVAAKTIPEWKKILDRYLDWVSLIILISAIISAAVPVNGDQGWTSFVMLILELQFVVWMGYYSDRNAGDAVAELAALSAPMCHCLRNGKWGSLPVKELVPGDIIGLKGGDVIPADSKLIGEGEPLKIDESSLTGECLAVTRHPGQEILAGAVVVSGELDAMVTATGVNSFFGKTMALLAVPPERGHLQQVLNRVSIALALFAVAGCAIILGVLTGHYDNPPGYSIVTVFVIFTSVVPIGMPVVTTTVLAVGAREMAREKAIVTRLSALEEMSGMEVLASDKTGTLTLNQLSLDKEDILNWGTHTKDDVLLYSCLSAKWENNDAIDKAVTNSLGDKKYVAGYKITKFSPFNPVDKKTTAHTITPTGEKLITTKGAPQIIGDMLADPAARQACADYIAERASRGLRSLGVARSDDDGQTWSLVGLISLLDPPRPDSGETIKLAQSMGVAVKMVTGDQFAIAVETCKRLGMGSTIMEGKTVMAGLKGGDEGKPDPVLIQHCDESDGFAGVYPEHKHMIVSALQAKGRLVGMTGDGVNDAPALKKANVGIAVAGATSAAKGAADIILTREGISTIIIAIVRSRKIFRRLEMYIIYRMASSVLILGFFFFAILIFDFEIPTWILVLISMLNDASVIATSYDAVHSSDYPLHWNMTKDLAIAFSIAMVGIVGNVLLVPFVRPDLWFEWPELDTEPALKTPPDNGVSTSGKESALIFLSLSGMVQLNIILTRNPSFWWHFSKKSAPKPSPILLVPVTCFLGGSTFMSVYWNGNIKPDGQRYLFEGAGWHAVLLVWAYVFVFWVIADFFKVAISSVFVKADLIKDELKGHIDGKEKTPGWVKALDWPGETADKISDKIEACFDGMCSCFEKKEKKAKFQRTSVVSEKEGEGQVHVQVEGEKQA</sequence>
<feature type="transmembrane region" description="Helical" evidence="17">
    <location>
        <begin position="644"/>
        <end position="661"/>
    </location>
</feature>
<comment type="function">
    <text evidence="1">The plasma membrane ATPase of plants and fungi is a hydrogen ion pump. The proton gradient it generates drives the active transport of nutrients by H(+)-symport. The resulting external acidification and/or internal alkinization may mediate growth responses.</text>
</comment>
<dbReference type="EMBL" id="HBIP01014753">
    <property type="protein sequence ID" value="CAE0493511.1"/>
    <property type="molecule type" value="Transcribed_RNA"/>
</dbReference>
<evidence type="ECO:0000256" key="14">
    <source>
        <dbReference type="ARBA" id="ARBA00023136"/>
    </source>
</evidence>
<dbReference type="SFLD" id="SFLDG00002">
    <property type="entry name" value="C1.7:_P-type_atpase_like"/>
    <property type="match status" value="1"/>
</dbReference>
<comment type="similarity">
    <text evidence="3 17">Belongs to the cation transport ATPase (P-type) (TC 3.A.3) family. Type IIIA subfamily.</text>
</comment>
<keyword evidence="7 17" id="KW-0812">Transmembrane</keyword>
<comment type="catalytic activity">
    <reaction evidence="15 17">
        <text>ATP + H2O + H(+)(in) = ADP + phosphate + 2 H(+)(out)</text>
        <dbReference type="Rhea" id="RHEA:20852"/>
        <dbReference type="ChEBI" id="CHEBI:15377"/>
        <dbReference type="ChEBI" id="CHEBI:15378"/>
        <dbReference type="ChEBI" id="CHEBI:30616"/>
        <dbReference type="ChEBI" id="CHEBI:43474"/>
        <dbReference type="ChEBI" id="CHEBI:456216"/>
        <dbReference type="EC" id="7.1.2.1"/>
    </reaction>
</comment>
<keyword evidence="5" id="KW-1003">Cell membrane</keyword>
<keyword evidence="14 17" id="KW-0472">Membrane</keyword>
<feature type="transmembrane region" description="Helical" evidence="17">
    <location>
        <begin position="617"/>
        <end position="638"/>
    </location>
</feature>
<keyword evidence="10 17" id="KW-0067">ATP-binding</keyword>
<evidence type="ECO:0000256" key="12">
    <source>
        <dbReference type="ARBA" id="ARBA00022967"/>
    </source>
</evidence>
<evidence type="ECO:0000256" key="3">
    <source>
        <dbReference type="ARBA" id="ARBA00008804"/>
    </source>
</evidence>
<dbReference type="InterPro" id="IPR023299">
    <property type="entry name" value="ATPase_P-typ_cyto_dom_N"/>
</dbReference>
<keyword evidence="17" id="KW-0375">Hydrogen ion transport</keyword>
<reference evidence="19" key="1">
    <citation type="submission" date="2021-01" db="EMBL/GenBank/DDBJ databases">
        <authorList>
            <person name="Corre E."/>
            <person name="Pelletier E."/>
            <person name="Niang G."/>
            <person name="Scheremetjew M."/>
            <person name="Finn R."/>
            <person name="Kale V."/>
            <person name="Holt S."/>
            <person name="Cochrane G."/>
            <person name="Meng A."/>
            <person name="Brown T."/>
            <person name="Cohen L."/>
        </authorList>
    </citation>
    <scope>NUCLEOTIDE SEQUENCE</scope>
    <source>
        <strain evidence="19">CCMP1320</strain>
    </source>
</reference>
<dbReference type="SUPFAM" id="SSF81665">
    <property type="entry name" value="Calcium ATPase, transmembrane domain M"/>
    <property type="match status" value="1"/>
</dbReference>
<dbReference type="SMART" id="SM00831">
    <property type="entry name" value="Cation_ATPase_N"/>
    <property type="match status" value="1"/>
</dbReference>
<dbReference type="InterPro" id="IPR044492">
    <property type="entry name" value="P_typ_ATPase_HD_dom"/>
</dbReference>
<feature type="transmembrane region" description="Helical" evidence="17">
    <location>
        <begin position="681"/>
        <end position="702"/>
    </location>
</feature>
<dbReference type="Gene3D" id="1.20.1110.10">
    <property type="entry name" value="Calcium-transporting ATPase, transmembrane domain"/>
    <property type="match status" value="1"/>
</dbReference>
<evidence type="ECO:0000256" key="1">
    <source>
        <dbReference type="ARBA" id="ARBA00003417"/>
    </source>
</evidence>
<dbReference type="GO" id="GO:0016887">
    <property type="term" value="F:ATP hydrolysis activity"/>
    <property type="evidence" value="ECO:0007669"/>
    <property type="project" value="InterPro"/>
</dbReference>
<name>A0A7S3QUC4_DUNTE</name>
<evidence type="ECO:0000256" key="10">
    <source>
        <dbReference type="ARBA" id="ARBA00022840"/>
    </source>
</evidence>
<dbReference type="GO" id="GO:0046872">
    <property type="term" value="F:metal ion binding"/>
    <property type="evidence" value="ECO:0007669"/>
    <property type="project" value="UniProtKB-KW"/>
</dbReference>
<dbReference type="FunFam" id="3.40.50.1000:FF:000211">
    <property type="entry name" value="Plasma membrane ATPase"/>
    <property type="match status" value="1"/>
</dbReference>
<protein>
    <recommendedName>
        <fullName evidence="16 17">Plasma membrane ATPase</fullName>
        <ecNumber evidence="4 17">7.1.2.1</ecNumber>
    </recommendedName>
</protein>
<feature type="transmembrane region" description="Helical" evidence="17">
    <location>
        <begin position="734"/>
        <end position="751"/>
    </location>
</feature>
<feature type="transmembrane region" description="Helical" evidence="17">
    <location>
        <begin position="251"/>
        <end position="278"/>
    </location>
</feature>
<accession>A0A7S3QUC4</accession>
<dbReference type="AlphaFoldDB" id="A0A7S3QUC4"/>
<dbReference type="GO" id="GO:0005886">
    <property type="term" value="C:plasma membrane"/>
    <property type="evidence" value="ECO:0007669"/>
    <property type="project" value="UniProtKB-SubCell"/>
</dbReference>
<dbReference type="Pfam" id="PF00702">
    <property type="entry name" value="Hydrolase"/>
    <property type="match status" value="1"/>
</dbReference>
<dbReference type="InterPro" id="IPR001757">
    <property type="entry name" value="P_typ_ATPase"/>
</dbReference>
<keyword evidence="8" id="KW-0479">Metal-binding</keyword>
<keyword evidence="9 17" id="KW-0547">Nucleotide-binding</keyword>
<dbReference type="PRINTS" id="PR00120">
    <property type="entry name" value="HATPASE"/>
</dbReference>
<evidence type="ECO:0000256" key="4">
    <source>
        <dbReference type="ARBA" id="ARBA00012476"/>
    </source>
</evidence>
<keyword evidence="11 17" id="KW-0460">Magnesium</keyword>
<keyword evidence="17" id="KW-0406">Ion transport</keyword>
<evidence type="ECO:0000256" key="9">
    <source>
        <dbReference type="ARBA" id="ARBA00022741"/>
    </source>
</evidence>
<evidence type="ECO:0000256" key="11">
    <source>
        <dbReference type="ARBA" id="ARBA00022842"/>
    </source>
</evidence>
<dbReference type="PRINTS" id="PR00119">
    <property type="entry name" value="CATATPASE"/>
</dbReference>
<dbReference type="Pfam" id="PF00122">
    <property type="entry name" value="E1-E2_ATPase"/>
    <property type="match status" value="1"/>
</dbReference>
<dbReference type="InterPro" id="IPR018303">
    <property type="entry name" value="ATPase_P-typ_P_site"/>
</dbReference>
<proteinExistence type="inferred from homology"/>
<feature type="transmembrane region" description="Helical" evidence="17">
    <location>
        <begin position="71"/>
        <end position="90"/>
    </location>
</feature>
<evidence type="ECO:0000256" key="7">
    <source>
        <dbReference type="ARBA" id="ARBA00022692"/>
    </source>
</evidence>
<feature type="transmembrane region" description="Helical" evidence="17">
    <location>
        <begin position="811"/>
        <end position="829"/>
    </location>
</feature>
<dbReference type="NCBIfam" id="TIGR01647">
    <property type="entry name" value="ATPase-IIIA_H"/>
    <property type="match status" value="1"/>
</dbReference>
<evidence type="ECO:0000256" key="6">
    <source>
        <dbReference type="ARBA" id="ARBA00022553"/>
    </source>
</evidence>
<dbReference type="InterPro" id="IPR059000">
    <property type="entry name" value="ATPase_P-type_domA"/>
</dbReference>
<keyword evidence="13 17" id="KW-1133">Transmembrane helix</keyword>
<dbReference type="GO" id="GO:0120029">
    <property type="term" value="P:proton export across plasma membrane"/>
    <property type="evidence" value="ECO:0007669"/>
    <property type="project" value="UniProtKB-UniRule"/>
</dbReference>
<dbReference type="InterPro" id="IPR006534">
    <property type="entry name" value="P-type_ATPase_IIIA"/>
</dbReference>
<dbReference type="Gene3D" id="3.40.50.1000">
    <property type="entry name" value="HAD superfamily/HAD-like"/>
    <property type="match status" value="1"/>
</dbReference>
<dbReference type="SUPFAM" id="SSF56784">
    <property type="entry name" value="HAD-like"/>
    <property type="match status" value="1"/>
</dbReference>
<dbReference type="PANTHER" id="PTHR42861">
    <property type="entry name" value="CALCIUM-TRANSPORTING ATPASE"/>
    <property type="match status" value="1"/>
</dbReference>
<dbReference type="GO" id="GO:0008553">
    <property type="term" value="F:P-type proton-exporting transporter activity"/>
    <property type="evidence" value="ECO:0007669"/>
    <property type="project" value="UniProtKB-UniRule"/>
</dbReference>
<evidence type="ECO:0000256" key="15">
    <source>
        <dbReference type="ARBA" id="ARBA00048122"/>
    </source>
</evidence>
<keyword evidence="17" id="KW-0813">Transport</keyword>
<evidence type="ECO:0000259" key="18">
    <source>
        <dbReference type="SMART" id="SM00831"/>
    </source>
</evidence>
<dbReference type="InterPro" id="IPR008250">
    <property type="entry name" value="ATPase_P-typ_transduc_dom_A_sf"/>
</dbReference>
<dbReference type="InterPro" id="IPR004014">
    <property type="entry name" value="ATPase_P-typ_cation-transptr_N"/>
</dbReference>
<dbReference type="SFLD" id="SFLDF00027">
    <property type="entry name" value="p-type_atpase"/>
    <property type="match status" value="1"/>
</dbReference>
<comment type="subcellular location">
    <subcellularLocation>
        <location evidence="2 17">Cell membrane</location>
        <topology evidence="2 17">Multi-pass membrane protein</topology>
    </subcellularLocation>
</comment>
<dbReference type="SFLD" id="SFLDS00003">
    <property type="entry name" value="Haloacid_Dehalogenase"/>
    <property type="match status" value="1"/>
</dbReference>
<dbReference type="Gene3D" id="2.70.150.10">
    <property type="entry name" value="Calcium-transporting ATPase, cytoplasmic transduction domain A"/>
    <property type="match status" value="1"/>
</dbReference>
<dbReference type="Pfam" id="PF00690">
    <property type="entry name" value="Cation_ATPase_N"/>
    <property type="match status" value="1"/>
</dbReference>
<organism evidence="19">
    <name type="scientific">Dunaliella tertiolecta</name>
    <name type="common">Green alga</name>
    <dbReference type="NCBI Taxonomy" id="3047"/>
    <lineage>
        <taxon>Eukaryota</taxon>
        <taxon>Viridiplantae</taxon>
        <taxon>Chlorophyta</taxon>
        <taxon>core chlorophytes</taxon>
        <taxon>Chlorophyceae</taxon>
        <taxon>CS clade</taxon>
        <taxon>Chlamydomonadales</taxon>
        <taxon>Dunaliellaceae</taxon>
        <taxon>Dunaliella</taxon>
    </lineage>
</organism>
<evidence type="ECO:0000256" key="5">
    <source>
        <dbReference type="ARBA" id="ARBA00022475"/>
    </source>
</evidence>
<dbReference type="EC" id="7.1.2.1" evidence="4 17"/>
<evidence type="ECO:0000256" key="17">
    <source>
        <dbReference type="RuleBase" id="RU362083"/>
    </source>
</evidence>
<evidence type="ECO:0000313" key="19">
    <source>
        <dbReference type="EMBL" id="CAE0493511.1"/>
    </source>
</evidence>
<dbReference type="FunFam" id="2.70.150.10:FF:000042">
    <property type="entry name" value="Plasma membrane ATPase"/>
    <property type="match status" value="1"/>
</dbReference>
<evidence type="ECO:0000256" key="2">
    <source>
        <dbReference type="ARBA" id="ARBA00004651"/>
    </source>
</evidence>
<keyword evidence="12 17" id="KW-1278">Translocase</keyword>
<dbReference type="InterPro" id="IPR036412">
    <property type="entry name" value="HAD-like_sf"/>
</dbReference>
<dbReference type="PROSITE" id="PS00154">
    <property type="entry name" value="ATPASE_E1_E2"/>
    <property type="match status" value="1"/>
</dbReference>
<feature type="transmembrane region" description="Helical" evidence="17">
    <location>
        <begin position="772"/>
        <end position="791"/>
    </location>
</feature>
<dbReference type="SUPFAM" id="SSF81653">
    <property type="entry name" value="Calcium ATPase, transduction domain A"/>
    <property type="match status" value="1"/>
</dbReference>
<feature type="transmembrane region" description="Helical" evidence="17">
    <location>
        <begin position="45"/>
        <end position="65"/>
    </location>
</feature>
<dbReference type="FunFam" id="3.40.1110.10:FF:000005">
    <property type="entry name" value="Plasma membrane ATPase"/>
    <property type="match status" value="1"/>
</dbReference>